<keyword evidence="3" id="KW-1185">Reference proteome</keyword>
<accession>A0A375YW04</accession>
<protein>
    <submittedName>
        <fullName evidence="2">Uncharacterized protein</fullName>
    </submittedName>
</protein>
<dbReference type="EMBL" id="UEGW01000001">
    <property type="protein sequence ID" value="SRX93026.1"/>
    <property type="molecule type" value="Genomic_DNA"/>
</dbReference>
<reference evidence="2 3" key="1">
    <citation type="submission" date="2018-05" db="EMBL/GenBank/DDBJ databases">
        <authorList>
            <consortium name="IHU Genomes"/>
        </authorList>
    </citation>
    <scope>NUCLEOTIDE SEQUENCE [LARGE SCALE GENOMIC DNA]</scope>
    <source>
        <strain evidence="2 3">P7336</strain>
    </source>
</reference>
<proteinExistence type="predicted"/>
<evidence type="ECO:0000256" key="1">
    <source>
        <dbReference type="SAM" id="MobiDB-lite"/>
    </source>
</evidence>
<dbReference type="Proteomes" id="UP000252015">
    <property type="component" value="Unassembled WGS sequence"/>
</dbReference>
<dbReference type="AlphaFoldDB" id="A0A375YW04"/>
<organism evidence="2 3">
    <name type="scientific">Mycobacterium shimoidei</name>
    <dbReference type="NCBI Taxonomy" id="29313"/>
    <lineage>
        <taxon>Bacteria</taxon>
        <taxon>Bacillati</taxon>
        <taxon>Actinomycetota</taxon>
        <taxon>Actinomycetes</taxon>
        <taxon>Mycobacteriales</taxon>
        <taxon>Mycobacteriaceae</taxon>
        <taxon>Mycobacterium</taxon>
    </lineage>
</organism>
<evidence type="ECO:0000313" key="2">
    <source>
        <dbReference type="EMBL" id="SRX93026.1"/>
    </source>
</evidence>
<feature type="region of interest" description="Disordered" evidence="1">
    <location>
        <begin position="22"/>
        <end position="49"/>
    </location>
</feature>
<gene>
    <name evidence="2" type="ORF">MSP7336_01256</name>
</gene>
<sequence length="49" mass="5758">MVASNRALEAIRRLLMAETYFRSRRPVSERKAPAQEGKETQEHQDREKS</sequence>
<feature type="compositionally biased region" description="Basic and acidic residues" evidence="1">
    <location>
        <begin position="26"/>
        <end position="49"/>
    </location>
</feature>
<name>A0A375YW04_MYCSH</name>
<evidence type="ECO:0000313" key="3">
    <source>
        <dbReference type="Proteomes" id="UP000252015"/>
    </source>
</evidence>